<evidence type="ECO:0000313" key="3">
    <source>
        <dbReference type="Proteomes" id="UP001178507"/>
    </source>
</evidence>
<feature type="chain" id="PRO_5041232961" evidence="1">
    <location>
        <begin position="16"/>
        <end position="237"/>
    </location>
</feature>
<evidence type="ECO:0000256" key="1">
    <source>
        <dbReference type="SAM" id="SignalP"/>
    </source>
</evidence>
<name>A0AA36JI99_9DINO</name>
<evidence type="ECO:0000313" key="2">
    <source>
        <dbReference type="EMBL" id="CAJ1405945.1"/>
    </source>
</evidence>
<organism evidence="2 3">
    <name type="scientific">Effrenium voratum</name>
    <dbReference type="NCBI Taxonomy" id="2562239"/>
    <lineage>
        <taxon>Eukaryota</taxon>
        <taxon>Sar</taxon>
        <taxon>Alveolata</taxon>
        <taxon>Dinophyceae</taxon>
        <taxon>Suessiales</taxon>
        <taxon>Symbiodiniaceae</taxon>
        <taxon>Effrenium</taxon>
    </lineage>
</organism>
<dbReference type="AlphaFoldDB" id="A0AA36JI99"/>
<keyword evidence="1" id="KW-0732">Signal</keyword>
<reference evidence="2" key="1">
    <citation type="submission" date="2023-08" db="EMBL/GenBank/DDBJ databases">
        <authorList>
            <person name="Chen Y."/>
            <person name="Shah S."/>
            <person name="Dougan E. K."/>
            <person name="Thang M."/>
            <person name="Chan C."/>
        </authorList>
    </citation>
    <scope>NUCLEOTIDE SEQUENCE</scope>
</reference>
<protein>
    <submittedName>
        <fullName evidence="2">Uncharacterized protein</fullName>
    </submittedName>
</protein>
<keyword evidence="3" id="KW-1185">Reference proteome</keyword>
<accession>A0AA36JI99</accession>
<gene>
    <name evidence="2" type="ORF">EVOR1521_LOCUS28026</name>
</gene>
<sequence>MVSVRGFLLLALVAAERGALEVHRGLELEDAEESDQVWPQERPNCLQPCNEGCFCMASRHYHGIFYCDCTGRSPETERRYRNQFSYADLIKHPETRGKVNSEWRHPKLDDCDAAGGQGCALFAEIRDVVQFALAAGECHYDPESSAACGLQCKLQPRGRARADCAVSCLIGRGLYGHCAGCFGVQVDCSMSNCFYICPTKPNSTLCRSCLRQRCRLCADDSSDAGEAFDEQAAQMFP</sequence>
<dbReference type="EMBL" id="CAUJNA010003609">
    <property type="protein sequence ID" value="CAJ1405945.1"/>
    <property type="molecule type" value="Genomic_DNA"/>
</dbReference>
<dbReference type="Proteomes" id="UP001178507">
    <property type="component" value="Unassembled WGS sequence"/>
</dbReference>
<feature type="signal peptide" evidence="1">
    <location>
        <begin position="1"/>
        <end position="15"/>
    </location>
</feature>
<proteinExistence type="predicted"/>
<comment type="caution">
    <text evidence="2">The sequence shown here is derived from an EMBL/GenBank/DDBJ whole genome shotgun (WGS) entry which is preliminary data.</text>
</comment>